<protein>
    <submittedName>
        <fullName evidence="3">Uncharacterized protein</fullName>
    </submittedName>
</protein>
<evidence type="ECO:0000256" key="2">
    <source>
        <dbReference type="SAM" id="Phobius"/>
    </source>
</evidence>
<evidence type="ECO:0000256" key="1">
    <source>
        <dbReference type="SAM" id="MobiDB-lite"/>
    </source>
</evidence>
<dbReference type="eggNOG" id="ENOG502SY5H">
    <property type="taxonomic scope" value="Eukaryota"/>
</dbReference>
<feature type="transmembrane region" description="Helical" evidence="2">
    <location>
        <begin position="56"/>
        <end position="79"/>
    </location>
</feature>
<keyword evidence="2" id="KW-0812">Transmembrane</keyword>
<dbReference type="OMA" id="STAVHMD"/>
<feature type="region of interest" description="Disordered" evidence="1">
    <location>
        <begin position="20"/>
        <end position="51"/>
    </location>
</feature>
<organism evidence="3 4">
    <name type="scientific">Coniosporium apollinis (strain CBS 100218)</name>
    <name type="common">Rock-inhabiting black yeast</name>
    <dbReference type="NCBI Taxonomy" id="1168221"/>
    <lineage>
        <taxon>Eukaryota</taxon>
        <taxon>Fungi</taxon>
        <taxon>Dikarya</taxon>
        <taxon>Ascomycota</taxon>
        <taxon>Pezizomycotina</taxon>
        <taxon>Dothideomycetes</taxon>
        <taxon>Dothideomycetes incertae sedis</taxon>
        <taxon>Coniosporium</taxon>
    </lineage>
</organism>
<keyword evidence="2" id="KW-1133">Transmembrane helix</keyword>
<evidence type="ECO:0000313" key="3">
    <source>
        <dbReference type="EMBL" id="EON67334.1"/>
    </source>
</evidence>
<dbReference type="AlphaFoldDB" id="R7YZW1"/>
<reference evidence="4" key="1">
    <citation type="submission" date="2012-06" db="EMBL/GenBank/DDBJ databases">
        <title>The genome sequence of Coniosporium apollinis CBS 100218.</title>
        <authorList>
            <consortium name="The Broad Institute Genome Sequencing Platform"/>
            <person name="Cuomo C."/>
            <person name="Gorbushina A."/>
            <person name="Noack S."/>
            <person name="Walker B."/>
            <person name="Young S.K."/>
            <person name="Zeng Q."/>
            <person name="Gargeya S."/>
            <person name="Fitzgerald M."/>
            <person name="Haas B."/>
            <person name="Abouelleil A."/>
            <person name="Alvarado L."/>
            <person name="Arachchi H.M."/>
            <person name="Berlin A.M."/>
            <person name="Chapman S.B."/>
            <person name="Goldberg J."/>
            <person name="Griggs A."/>
            <person name="Gujja S."/>
            <person name="Hansen M."/>
            <person name="Howarth C."/>
            <person name="Imamovic A."/>
            <person name="Larimer J."/>
            <person name="McCowan C."/>
            <person name="Montmayeur A."/>
            <person name="Murphy C."/>
            <person name="Neiman D."/>
            <person name="Pearson M."/>
            <person name="Priest M."/>
            <person name="Roberts A."/>
            <person name="Saif S."/>
            <person name="Shea T."/>
            <person name="Sisk P."/>
            <person name="Sykes S."/>
            <person name="Wortman J."/>
            <person name="Nusbaum C."/>
            <person name="Birren B."/>
        </authorList>
    </citation>
    <scope>NUCLEOTIDE SEQUENCE [LARGE SCALE GENOMIC DNA]</scope>
    <source>
        <strain evidence="4">CBS 100218</strain>
    </source>
</reference>
<keyword evidence="4" id="KW-1185">Reference proteome</keyword>
<dbReference type="EMBL" id="JH767586">
    <property type="protein sequence ID" value="EON67334.1"/>
    <property type="molecule type" value="Genomic_DNA"/>
</dbReference>
<gene>
    <name evidence="3" type="ORF">W97_06587</name>
</gene>
<dbReference type="Proteomes" id="UP000016924">
    <property type="component" value="Unassembled WGS sequence"/>
</dbReference>
<proteinExistence type="predicted"/>
<dbReference type="GeneID" id="19903898"/>
<dbReference type="OrthoDB" id="5353310at2759"/>
<keyword evidence="2" id="KW-0472">Membrane</keyword>
<dbReference type="HOGENOM" id="CLU_162840_0_0_1"/>
<sequence>MAVVRDPAFWRRFSMAVHMDEEAQTQSTSSSPTRPDLKHSDSWLSRQEKKRSRRTCICWIFWLCFFSFVAGLVIVILWLKTSGILDSIKVGQQDAAKGD</sequence>
<dbReference type="RefSeq" id="XP_007782651.1">
    <property type="nucleotide sequence ID" value="XM_007784461.1"/>
</dbReference>
<evidence type="ECO:0000313" key="4">
    <source>
        <dbReference type="Proteomes" id="UP000016924"/>
    </source>
</evidence>
<accession>R7YZW1</accession>
<name>R7YZW1_CONA1</name>